<sequence>MIAASPHYIYLHGFASSPRSTKAQDLRDRFQALGIELIIPDLNQPDFTDLTLTRQLQQVSALLPADSTPVTLIGSSFGGLTAAWAAEGQPQIQRLVLLAPAFQFLDHWLPRLGAAQVERWQAEQYLSVYHYGEERSLPLNYEFIRDAARYPTAQLRRPIPTLVLHGRADDVIPIQASQQFAAQRSWVEMIELESDHALINVSEQIWITIQRFCQLKP</sequence>
<evidence type="ECO:0000256" key="1">
    <source>
        <dbReference type="ARBA" id="ARBA00022801"/>
    </source>
</evidence>
<dbReference type="PANTHER" id="PTHR16138">
    <property type="entry name" value="MYCOPHENOLIC ACID ACYL-GLUCURONIDE ESTERASE, MITOCHONDRIAL"/>
    <property type="match status" value="1"/>
</dbReference>
<evidence type="ECO:0000313" key="3">
    <source>
        <dbReference type="Proteomes" id="UP001464891"/>
    </source>
</evidence>
<dbReference type="InterPro" id="IPR029058">
    <property type="entry name" value="AB_hydrolase_fold"/>
</dbReference>
<name>A0ABV0J4E0_9CYAN</name>
<dbReference type="SUPFAM" id="SSF53474">
    <property type="entry name" value="alpha/beta-Hydrolases"/>
    <property type="match status" value="1"/>
</dbReference>
<dbReference type="RefSeq" id="WP_190434171.1">
    <property type="nucleotide sequence ID" value="NZ_JAMPKM010000002.1"/>
</dbReference>
<proteinExistence type="predicted"/>
<evidence type="ECO:0000313" key="2">
    <source>
        <dbReference type="EMBL" id="MEP0816657.1"/>
    </source>
</evidence>
<accession>A0ABV0J4E0</accession>
<dbReference type="InterPro" id="IPR008886">
    <property type="entry name" value="UPF0227/Esterase_YqiA"/>
</dbReference>
<keyword evidence="3" id="KW-1185">Reference proteome</keyword>
<dbReference type="Proteomes" id="UP001464891">
    <property type="component" value="Unassembled WGS sequence"/>
</dbReference>
<dbReference type="InterPro" id="IPR052382">
    <property type="entry name" value="ABHD10_acyl-thioesterase"/>
</dbReference>
<organism evidence="2 3">
    <name type="scientific">Trichocoleus desertorum GB2-A4</name>
    <dbReference type="NCBI Taxonomy" id="2933944"/>
    <lineage>
        <taxon>Bacteria</taxon>
        <taxon>Bacillati</taxon>
        <taxon>Cyanobacteriota</taxon>
        <taxon>Cyanophyceae</taxon>
        <taxon>Leptolyngbyales</taxon>
        <taxon>Trichocoleusaceae</taxon>
        <taxon>Trichocoleus</taxon>
    </lineage>
</organism>
<dbReference type="GO" id="GO:0016787">
    <property type="term" value="F:hydrolase activity"/>
    <property type="evidence" value="ECO:0007669"/>
    <property type="project" value="UniProtKB-KW"/>
</dbReference>
<comment type="caution">
    <text evidence="2">The sequence shown here is derived from an EMBL/GenBank/DDBJ whole genome shotgun (WGS) entry which is preliminary data.</text>
</comment>
<dbReference type="Pfam" id="PF05728">
    <property type="entry name" value="UPF0227"/>
    <property type="match status" value="1"/>
</dbReference>
<gene>
    <name evidence="2" type="ORF">NC998_06075</name>
</gene>
<dbReference type="Gene3D" id="3.40.50.1820">
    <property type="entry name" value="alpha/beta hydrolase"/>
    <property type="match status" value="1"/>
</dbReference>
<dbReference type="EMBL" id="JAMPKM010000002">
    <property type="protein sequence ID" value="MEP0816657.1"/>
    <property type="molecule type" value="Genomic_DNA"/>
</dbReference>
<reference evidence="2 3" key="1">
    <citation type="submission" date="2022-04" db="EMBL/GenBank/DDBJ databases">
        <title>Positive selection, recombination, and allopatry shape intraspecific diversity of widespread and dominant cyanobacteria.</title>
        <authorList>
            <person name="Wei J."/>
            <person name="Shu W."/>
            <person name="Hu C."/>
        </authorList>
    </citation>
    <scope>NUCLEOTIDE SEQUENCE [LARGE SCALE GENOMIC DNA]</scope>
    <source>
        <strain evidence="2 3">GB2-A4</strain>
    </source>
</reference>
<keyword evidence="1 2" id="KW-0378">Hydrolase</keyword>
<protein>
    <submittedName>
        <fullName evidence="2">Alpha/beta fold hydrolase</fullName>
    </submittedName>
</protein>
<dbReference type="PANTHER" id="PTHR16138:SF7">
    <property type="entry name" value="PALMITOYL-PROTEIN THIOESTERASE ABHD10, MITOCHONDRIAL"/>
    <property type="match status" value="1"/>
</dbReference>